<accession>A0ABV6XGC2</accession>
<comment type="caution">
    <text evidence="1">The sequence shown here is derived from an EMBL/GenBank/DDBJ whole genome shotgun (WGS) entry which is preliminary data.</text>
</comment>
<organism evidence="1 2">
    <name type="scientific">Streptacidiphilus jeojiensis</name>
    <dbReference type="NCBI Taxonomy" id="3229225"/>
    <lineage>
        <taxon>Bacteria</taxon>
        <taxon>Bacillati</taxon>
        <taxon>Actinomycetota</taxon>
        <taxon>Actinomycetes</taxon>
        <taxon>Kitasatosporales</taxon>
        <taxon>Streptomycetaceae</taxon>
        <taxon>Streptacidiphilus</taxon>
    </lineage>
</organism>
<protein>
    <submittedName>
        <fullName evidence="1">Uncharacterized protein</fullName>
    </submittedName>
</protein>
<dbReference type="RefSeq" id="WP_380562074.1">
    <property type="nucleotide sequence ID" value="NZ_JBEUKS010000001.1"/>
</dbReference>
<gene>
    <name evidence="1" type="ORF">ABUW04_02085</name>
</gene>
<proteinExistence type="predicted"/>
<reference evidence="1 2" key="1">
    <citation type="submission" date="2024-06" db="EMBL/GenBank/DDBJ databases">
        <authorList>
            <person name="Lee S.D."/>
        </authorList>
    </citation>
    <scope>NUCLEOTIDE SEQUENCE [LARGE SCALE GENOMIC DNA]</scope>
    <source>
        <strain evidence="1 2">N1-10</strain>
    </source>
</reference>
<evidence type="ECO:0000313" key="1">
    <source>
        <dbReference type="EMBL" id="MFC1437032.1"/>
    </source>
</evidence>
<keyword evidence="2" id="KW-1185">Reference proteome</keyword>
<dbReference type="EMBL" id="JBEUKS010000001">
    <property type="protein sequence ID" value="MFC1437032.1"/>
    <property type="molecule type" value="Genomic_DNA"/>
</dbReference>
<sequence>MGDPRELLDAALARLTALIEVEPTTAVDGCTHCLAAHELAALSGPAEAVPDDLVAYVAGDIPSMWGDFSTLYRRLTPRILTLLMRGELHVDESLVGLNLARADWRSWPNGQALALEAVFTAWWSTVLASPAACPTVDQVLDLLLSATGTITPWLERWAATRTPSADLHLEDLIQNWAPYLVTGQLLLGFHDDFDVTAEVTAWMLQQGPERVQDEDAWEWLTALDGAARPRS</sequence>
<evidence type="ECO:0000313" key="2">
    <source>
        <dbReference type="Proteomes" id="UP001592581"/>
    </source>
</evidence>
<dbReference type="Proteomes" id="UP001592581">
    <property type="component" value="Unassembled WGS sequence"/>
</dbReference>
<name>A0ABV6XGC2_9ACTN</name>